<dbReference type="SMART" id="SM00740">
    <property type="entry name" value="PASTA"/>
    <property type="match status" value="3"/>
</dbReference>
<accession>A0A644V003</accession>
<organism evidence="3">
    <name type="scientific">bioreactor metagenome</name>
    <dbReference type="NCBI Taxonomy" id="1076179"/>
    <lineage>
        <taxon>unclassified sequences</taxon>
        <taxon>metagenomes</taxon>
        <taxon>ecological metagenomes</taxon>
    </lineage>
</organism>
<dbReference type="AlphaFoldDB" id="A0A644V003"/>
<evidence type="ECO:0000313" key="3">
    <source>
        <dbReference type="EMBL" id="MPL84233.1"/>
    </source>
</evidence>
<dbReference type="EMBL" id="VSSQ01000187">
    <property type="protein sequence ID" value="MPL84233.1"/>
    <property type="molecule type" value="Genomic_DNA"/>
</dbReference>
<reference evidence="3" key="1">
    <citation type="submission" date="2019-08" db="EMBL/GenBank/DDBJ databases">
        <authorList>
            <person name="Kucharzyk K."/>
            <person name="Murdoch R.W."/>
            <person name="Higgins S."/>
            <person name="Loffler F."/>
        </authorList>
    </citation>
    <scope>NUCLEOTIDE SEQUENCE</scope>
</reference>
<name>A0A644V003_9ZZZZ</name>
<feature type="transmembrane region" description="Helical" evidence="1">
    <location>
        <begin position="20"/>
        <end position="37"/>
    </location>
</feature>
<feature type="domain" description="PASTA" evidence="2">
    <location>
        <begin position="44"/>
        <end position="110"/>
    </location>
</feature>
<sequence>MDFKTFWKESIAGFILKRVLLAIVIVISLAWITLIVLDHYTHHGESVTVPDLQGLYVEEAQNLLENYDLYTQVIDSVYVKEKALGTIVEQIPPANSSVKKNRSIYLILNKRQVKMIPFPDVNDVSFRQADALIKSLGLRVSGVVYRPSEFKDLVIDVSYLGQHIESGTRLPEGASVVLVVGSGVGEGISTVPGLIGRSFNEAKNEAISSSFIIGAVNYDVTPAGNENEYMIYRQTPSAGEKMPDGSRIDIWLTKDKNLIEESINNQFEEEEFF</sequence>
<proteinExistence type="predicted"/>
<dbReference type="PROSITE" id="PS51178">
    <property type="entry name" value="PASTA"/>
    <property type="match status" value="2"/>
</dbReference>
<feature type="domain" description="PASTA" evidence="2">
    <location>
        <begin position="112"/>
        <end position="182"/>
    </location>
</feature>
<protein>
    <recommendedName>
        <fullName evidence="2">PASTA domain-containing protein</fullName>
    </recommendedName>
</protein>
<dbReference type="InterPro" id="IPR005543">
    <property type="entry name" value="PASTA_dom"/>
</dbReference>
<gene>
    <name evidence="3" type="ORF">SDC9_30197</name>
</gene>
<dbReference type="Pfam" id="PF03793">
    <property type="entry name" value="PASTA"/>
    <property type="match status" value="2"/>
</dbReference>
<dbReference type="SUPFAM" id="SSF54184">
    <property type="entry name" value="Penicillin-binding protein 2x (pbp-2x), c-terminal domain"/>
    <property type="match status" value="1"/>
</dbReference>
<dbReference type="Gene3D" id="3.30.10.20">
    <property type="match status" value="3"/>
</dbReference>
<evidence type="ECO:0000256" key="1">
    <source>
        <dbReference type="SAM" id="Phobius"/>
    </source>
</evidence>
<evidence type="ECO:0000259" key="2">
    <source>
        <dbReference type="PROSITE" id="PS51178"/>
    </source>
</evidence>
<comment type="caution">
    <text evidence="3">The sequence shown here is derived from an EMBL/GenBank/DDBJ whole genome shotgun (WGS) entry which is preliminary data.</text>
</comment>
<dbReference type="CDD" id="cd06577">
    <property type="entry name" value="PASTA_pknB"/>
    <property type="match status" value="2"/>
</dbReference>
<keyword evidence="1" id="KW-1133">Transmembrane helix</keyword>
<keyword evidence="1" id="KW-0812">Transmembrane</keyword>
<keyword evidence="1" id="KW-0472">Membrane</keyword>